<evidence type="ECO:0000313" key="3">
    <source>
        <dbReference type="EMBL" id="KAG9251513.1"/>
    </source>
</evidence>
<sequence length="294" mass="33383">MSAHVQSTERQSPAINQQKIIYQTSPNLKDIFSSTSKTSDSFQTPIMNNAFMPWAAPPPGLFPFLRLPPEVRTLIYEHAFVLNIHIELAIRDENAPRLSALTPYKCQCAQHADERMAPLPRHFLALLETCTLIKREAAPILYGKNVFCFGDGLMWEPDYLFIAHRSLQRIGATNLNFIKAIGLHVDALPNVIARDYTAPPGVWPAWRIPAPYPQGELVRYIAAMCPRIDTIYLGDIGRLKTWDKEHGAHIASVRGHDEMAQVVWEFHPHRHRLLRATSTRSQSEPPQPRRLACL</sequence>
<dbReference type="AlphaFoldDB" id="A0A9P7ZG58"/>
<keyword evidence="4" id="KW-1185">Reference proteome</keyword>
<protein>
    <recommendedName>
        <fullName evidence="2">DUF7730 domain-containing protein</fullName>
    </recommendedName>
</protein>
<accession>A0A9P7ZG58</accession>
<dbReference type="PANTHER" id="PTHR42085">
    <property type="entry name" value="F-BOX DOMAIN-CONTAINING PROTEIN"/>
    <property type="match status" value="1"/>
</dbReference>
<reference evidence="3" key="1">
    <citation type="journal article" date="2021" name="IMA Fungus">
        <title>Genomic characterization of three marine fungi, including Emericellopsis atlantica sp. nov. with signatures of a generalist lifestyle and marine biomass degradation.</title>
        <authorList>
            <person name="Hagestad O.C."/>
            <person name="Hou L."/>
            <person name="Andersen J.H."/>
            <person name="Hansen E.H."/>
            <person name="Altermark B."/>
            <person name="Li C."/>
            <person name="Kuhnert E."/>
            <person name="Cox R.J."/>
            <person name="Crous P.W."/>
            <person name="Spatafora J.W."/>
            <person name="Lail K."/>
            <person name="Amirebrahimi M."/>
            <person name="Lipzen A."/>
            <person name="Pangilinan J."/>
            <person name="Andreopoulos W."/>
            <person name="Hayes R.D."/>
            <person name="Ng V."/>
            <person name="Grigoriev I.V."/>
            <person name="Jackson S.A."/>
            <person name="Sutton T.D.S."/>
            <person name="Dobson A.D.W."/>
            <person name="Rama T."/>
        </authorList>
    </citation>
    <scope>NUCLEOTIDE SEQUENCE</scope>
    <source>
        <strain evidence="3">TS7</strain>
    </source>
</reference>
<evidence type="ECO:0000313" key="4">
    <source>
        <dbReference type="Proteomes" id="UP000887229"/>
    </source>
</evidence>
<organism evidence="3 4">
    <name type="scientific">Emericellopsis atlantica</name>
    <dbReference type="NCBI Taxonomy" id="2614577"/>
    <lineage>
        <taxon>Eukaryota</taxon>
        <taxon>Fungi</taxon>
        <taxon>Dikarya</taxon>
        <taxon>Ascomycota</taxon>
        <taxon>Pezizomycotina</taxon>
        <taxon>Sordariomycetes</taxon>
        <taxon>Hypocreomycetidae</taxon>
        <taxon>Hypocreales</taxon>
        <taxon>Bionectriaceae</taxon>
        <taxon>Emericellopsis</taxon>
    </lineage>
</organism>
<comment type="caution">
    <text evidence="3">The sequence shown here is derived from an EMBL/GenBank/DDBJ whole genome shotgun (WGS) entry which is preliminary data.</text>
</comment>
<evidence type="ECO:0000259" key="2">
    <source>
        <dbReference type="Pfam" id="PF24864"/>
    </source>
</evidence>
<dbReference type="PANTHER" id="PTHR42085:SF2">
    <property type="entry name" value="F-BOX DOMAIN-CONTAINING PROTEIN"/>
    <property type="match status" value="1"/>
</dbReference>
<feature type="region of interest" description="Disordered" evidence="1">
    <location>
        <begin position="275"/>
        <end position="294"/>
    </location>
</feature>
<dbReference type="GeneID" id="70297977"/>
<proteinExistence type="predicted"/>
<dbReference type="InterPro" id="IPR038883">
    <property type="entry name" value="AN11006-like"/>
</dbReference>
<dbReference type="InterPro" id="IPR056632">
    <property type="entry name" value="DUF7730"/>
</dbReference>
<dbReference type="Proteomes" id="UP000887229">
    <property type="component" value="Unassembled WGS sequence"/>
</dbReference>
<name>A0A9P7ZG58_9HYPO</name>
<dbReference type="RefSeq" id="XP_046115437.1">
    <property type="nucleotide sequence ID" value="XM_046267074.1"/>
</dbReference>
<gene>
    <name evidence="3" type="ORF">F5Z01DRAFT_752645</name>
</gene>
<dbReference type="EMBL" id="MU251267">
    <property type="protein sequence ID" value="KAG9251513.1"/>
    <property type="molecule type" value="Genomic_DNA"/>
</dbReference>
<feature type="domain" description="DUF7730" evidence="2">
    <location>
        <begin position="64"/>
        <end position="150"/>
    </location>
</feature>
<evidence type="ECO:0000256" key="1">
    <source>
        <dbReference type="SAM" id="MobiDB-lite"/>
    </source>
</evidence>
<dbReference type="OrthoDB" id="62952at2759"/>
<dbReference type="Pfam" id="PF24864">
    <property type="entry name" value="DUF7730"/>
    <property type="match status" value="1"/>
</dbReference>